<dbReference type="EMBL" id="JAQJZL010000015">
    <property type="protein sequence ID" value="KAJ6027428.1"/>
    <property type="molecule type" value="Genomic_DNA"/>
</dbReference>
<proteinExistence type="predicted"/>
<reference evidence="2" key="1">
    <citation type="journal article" date="2023" name="IMA Fungus">
        <title>Comparative genomic study of the Penicillium genus elucidates a diverse pangenome and 15 lateral gene transfer events.</title>
        <authorList>
            <person name="Petersen C."/>
            <person name="Sorensen T."/>
            <person name="Nielsen M.R."/>
            <person name="Sondergaard T.E."/>
            <person name="Sorensen J.L."/>
            <person name="Fitzpatrick D.A."/>
            <person name="Frisvad J.C."/>
            <person name="Nielsen K.L."/>
        </authorList>
    </citation>
    <scope>NUCLEOTIDE SEQUENCE</scope>
    <source>
        <strain evidence="2">IBT 15450</strain>
    </source>
</reference>
<comment type="caution">
    <text evidence="2">The sequence shown here is derived from an EMBL/GenBank/DDBJ whole genome shotgun (WGS) entry which is preliminary data.</text>
</comment>
<organism evidence="2 3">
    <name type="scientific">Penicillium canescens</name>
    <dbReference type="NCBI Taxonomy" id="5083"/>
    <lineage>
        <taxon>Eukaryota</taxon>
        <taxon>Fungi</taxon>
        <taxon>Dikarya</taxon>
        <taxon>Ascomycota</taxon>
        <taxon>Pezizomycotina</taxon>
        <taxon>Eurotiomycetes</taxon>
        <taxon>Eurotiomycetidae</taxon>
        <taxon>Eurotiales</taxon>
        <taxon>Aspergillaceae</taxon>
        <taxon>Penicillium</taxon>
    </lineage>
</organism>
<evidence type="ECO:0000313" key="3">
    <source>
        <dbReference type="Proteomes" id="UP001219568"/>
    </source>
</evidence>
<feature type="region of interest" description="Disordered" evidence="1">
    <location>
        <begin position="1"/>
        <end position="31"/>
    </location>
</feature>
<keyword evidence="3" id="KW-1185">Reference proteome</keyword>
<name>A0AAD6I269_PENCN</name>
<dbReference type="Proteomes" id="UP001219568">
    <property type="component" value="Unassembled WGS sequence"/>
</dbReference>
<evidence type="ECO:0000256" key="1">
    <source>
        <dbReference type="SAM" id="MobiDB-lite"/>
    </source>
</evidence>
<reference evidence="2" key="2">
    <citation type="submission" date="2023-01" db="EMBL/GenBank/DDBJ databases">
        <authorList>
            <person name="Petersen C."/>
        </authorList>
    </citation>
    <scope>NUCLEOTIDE SEQUENCE</scope>
    <source>
        <strain evidence="2">IBT 15450</strain>
    </source>
</reference>
<dbReference type="AlphaFoldDB" id="A0AAD6I269"/>
<sequence length="80" mass="8704">MDANRTKVTRPETMFFPTIANSGGNDSVSTGPIERTKEAAALTTLTKSNPTTLPKAKLPTKPLVTFRKRKRISETPTSSL</sequence>
<accession>A0AAD6I269</accession>
<feature type="compositionally biased region" description="Polar residues" evidence="1">
    <location>
        <begin position="19"/>
        <end position="30"/>
    </location>
</feature>
<protein>
    <submittedName>
        <fullName evidence="2">Uncharacterized protein</fullName>
    </submittedName>
</protein>
<evidence type="ECO:0000313" key="2">
    <source>
        <dbReference type="EMBL" id="KAJ6027428.1"/>
    </source>
</evidence>
<gene>
    <name evidence="2" type="ORF">N7460_012245</name>
</gene>